<evidence type="ECO:0000256" key="1">
    <source>
        <dbReference type="SAM" id="MobiDB-lite"/>
    </source>
</evidence>
<feature type="region of interest" description="Disordered" evidence="1">
    <location>
        <begin position="1"/>
        <end position="29"/>
    </location>
</feature>
<accession>A0ABR2CQJ0</accession>
<dbReference type="PANTHER" id="PTHR31286">
    <property type="entry name" value="GLYCINE-RICH CELL WALL STRUCTURAL PROTEIN 1.8-LIKE"/>
    <property type="match status" value="1"/>
</dbReference>
<evidence type="ECO:0000313" key="2">
    <source>
        <dbReference type="EMBL" id="KAK8522010.1"/>
    </source>
</evidence>
<evidence type="ECO:0000313" key="3">
    <source>
        <dbReference type="Proteomes" id="UP001472677"/>
    </source>
</evidence>
<proteinExistence type="predicted"/>
<feature type="compositionally biased region" description="Polar residues" evidence="1">
    <location>
        <begin position="13"/>
        <end position="22"/>
    </location>
</feature>
<protein>
    <submittedName>
        <fullName evidence="2">Uncharacterized protein</fullName>
    </submittedName>
</protein>
<reference evidence="2 3" key="1">
    <citation type="journal article" date="2024" name="G3 (Bethesda)">
        <title>Genome assembly of Hibiscus sabdariffa L. provides insights into metabolisms of medicinal natural products.</title>
        <authorList>
            <person name="Kim T."/>
        </authorList>
    </citation>
    <scope>NUCLEOTIDE SEQUENCE [LARGE SCALE GENOMIC DNA]</scope>
    <source>
        <strain evidence="2">TK-2024</strain>
        <tissue evidence="2">Old leaves</tissue>
    </source>
</reference>
<dbReference type="InterPro" id="IPR040256">
    <property type="entry name" value="At4g02000-like"/>
</dbReference>
<gene>
    <name evidence="2" type="ORF">V6N12_066580</name>
</gene>
<dbReference type="PANTHER" id="PTHR31286:SF99">
    <property type="entry name" value="DUF4283 DOMAIN-CONTAINING PROTEIN"/>
    <property type="match status" value="1"/>
</dbReference>
<keyword evidence="3" id="KW-1185">Reference proteome</keyword>
<sequence>MTDVNVGNKGANDHSSMGNGSRLSFEGDGSSAFPRLSFSYYSKVLIRHIGAIIERVIKVDYNTSTVEMGKFARLVILVDLNRLFVPRIKLDVIYQKLKYEGLQIIYFLWDLWP</sequence>
<name>A0ABR2CQJ0_9ROSI</name>
<dbReference type="Proteomes" id="UP001472677">
    <property type="component" value="Unassembled WGS sequence"/>
</dbReference>
<organism evidence="2 3">
    <name type="scientific">Hibiscus sabdariffa</name>
    <name type="common">roselle</name>
    <dbReference type="NCBI Taxonomy" id="183260"/>
    <lineage>
        <taxon>Eukaryota</taxon>
        <taxon>Viridiplantae</taxon>
        <taxon>Streptophyta</taxon>
        <taxon>Embryophyta</taxon>
        <taxon>Tracheophyta</taxon>
        <taxon>Spermatophyta</taxon>
        <taxon>Magnoliopsida</taxon>
        <taxon>eudicotyledons</taxon>
        <taxon>Gunneridae</taxon>
        <taxon>Pentapetalae</taxon>
        <taxon>rosids</taxon>
        <taxon>malvids</taxon>
        <taxon>Malvales</taxon>
        <taxon>Malvaceae</taxon>
        <taxon>Malvoideae</taxon>
        <taxon>Hibiscus</taxon>
    </lineage>
</organism>
<dbReference type="EMBL" id="JBBPBM010000046">
    <property type="protein sequence ID" value="KAK8522010.1"/>
    <property type="molecule type" value="Genomic_DNA"/>
</dbReference>
<comment type="caution">
    <text evidence="2">The sequence shown here is derived from an EMBL/GenBank/DDBJ whole genome shotgun (WGS) entry which is preliminary data.</text>
</comment>